<feature type="non-terminal residue" evidence="1">
    <location>
        <position position="1"/>
    </location>
</feature>
<accession>A0A5J4QXF7</accession>
<comment type="caution">
    <text evidence="1">The sequence shown here is derived from an EMBL/GenBank/DDBJ whole genome shotgun (WGS) entry which is preliminary data.</text>
</comment>
<dbReference type="EMBL" id="SNRY01002301">
    <property type="protein sequence ID" value="KAA6325744.1"/>
    <property type="molecule type" value="Genomic_DNA"/>
</dbReference>
<organism evidence="1">
    <name type="scientific">termite gut metagenome</name>
    <dbReference type="NCBI Taxonomy" id="433724"/>
    <lineage>
        <taxon>unclassified sequences</taxon>
        <taxon>metagenomes</taxon>
        <taxon>organismal metagenomes</taxon>
    </lineage>
</organism>
<gene>
    <name evidence="1" type="ORF">EZS27_025074</name>
</gene>
<reference evidence="1" key="1">
    <citation type="submission" date="2019-03" db="EMBL/GenBank/DDBJ databases">
        <title>Single cell metagenomics reveals metabolic interactions within the superorganism composed of flagellate Streblomastix strix and complex community of Bacteroidetes bacteria on its surface.</title>
        <authorList>
            <person name="Treitli S.C."/>
            <person name="Kolisko M."/>
            <person name="Husnik F."/>
            <person name="Keeling P."/>
            <person name="Hampl V."/>
        </authorList>
    </citation>
    <scope>NUCLEOTIDE SEQUENCE</scope>
    <source>
        <strain evidence="1">STM</strain>
    </source>
</reference>
<evidence type="ECO:0000313" key="1">
    <source>
        <dbReference type="EMBL" id="KAA6325744.1"/>
    </source>
</evidence>
<proteinExistence type="predicted"/>
<dbReference type="AlphaFoldDB" id="A0A5J4QXF7"/>
<protein>
    <submittedName>
        <fullName evidence="1">Uncharacterized protein</fullName>
    </submittedName>
</protein>
<sequence length="61" mass="7300">FADRAKPFKLPEKIITTLKQLLSELAVYVCDRSNYQGQLTDQKRFMDKEDYQRRRSVNSME</sequence>
<name>A0A5J4QXF7_9ZZZZ</name>